<organism evidence="1">
    <name type="scientific">Trichuris suis</name>
    <name type="common">pig whipworm</name>
    <dbReference type="NCBI Taxonomy" id="68888"/>
    <lineage>
        <taxon>Eukaryota</taxon>
        <taxon>Metazoa</taxon>
        <taxon>Ecdysozoa</taxon>
        <taxon>Nematoda</taxon>
        <taxon>Enoplea</taxon>
        <taxon>Dorylaimia</taxon>
        <taxon>Trichinellida</taxon>
        <taxon>Trichuridae</taxon>
        <taxon>Trichuris</taxon>
    </lineage>
</organism>
<dbReference type="AlphaFoldDB" id="A0A085N1V2"/>
<dbReference type="Proteomes" id="UP000030758">
    <property type="component" value="Unassembled WGS sequence"/>
</dbReference>
<reference evidence="1" key="1">
    <citation type="journal article" date="2014" name="Nat. Genet.">
        <title>Genome and transcriptome of the porcine whipworm Trichuris suis.</title>
        <authorList>
            <person name="Jex A.R."/>
            <person name="Nejsum P."/>
            <person name="Schwarz E.M."/>
            <person name="Hu L."/>
            <person name="Young N.D."/>
            <person name="Hall R.S."/>
            <person name="Korhonen P.K."/>
            <person name="Liao S."/>
            <person name="Thamsborg S."/>
            <person name="Xia J."/>
            <person name="Xu P."/>
            <person name="Wang S."/>
            <person name="Scheerlinck J.P."/>
            <person name="Hofmann A."/>
            <person name="Sternberg P.W."/>
            <person name="Wang J."/>
            <person name="Gasser R.B."/>
        </authorList>
    </citation>
    <scope>NUCLEOTIDE SEQUENCE [LARGE SCALE GENOMIC DNA]</scope>
    <source>
        <strain evidence="1">DCEP-RM93F</strain>
    </source>
</reference>
<sequence length="77" mass="8236">MRGVCLRVVLHESRLGTVDRDRGLLPVDVDGYGFGGPSQHGVRAGIRGVQAVGPRGRLQEDVSAITQSLADERRAKA</sequence>
<evidence type="ECO:0000313" key="1">
    <source>
        <dbReference type="EMBL" id="KFD63448.1"/>
    </source>
</evidence>
<dbReference type="EMBL" id="KL367573">
    <property type="protein sequence ID" value="KFD63448.1"/>
    <property type="molecule type" value="Genomic_DNA"/>
</dbReference>
<proteinExistence type="predicted"/>
<accession>A0A085N1V2</accession>
<gene>
    <name evidence="1" type="ORF">M514_24374</name>
</gene>
<protein>
    <submittedName>
        <fullName evidence="1">Uncharacterized protein</fullName>
    </submittedName>
</protein>
<name>A0A085N1V2_9BILA</name>